<dbReference type="InParanoid" id="G0R245"/>
<dbReference type="RefSeq" id="XP_004029688.1">
    <property type="nucleotide sequence ID" value="XM_004029640.1"/>
</dbReference>
<dbReference type="Proteomes" id="UP000008983">
    <property type="component" value="Unassembled WGS sequence"/>
</dbReference>
<dbReference type="SUPFAM" id="SSF47473">
    <property type="entry name" value="EF-hand"/>
    <property type="match status" value="1"/>
</dbReference>
<dbReference type="OMA" id="RDQSCLL"/>
<organism evidence="1 2">
    <name type="scientific">Ichthyophthirius multifiliis</name>
    <name type="common">White spot disease agent</name>
    <name type="synonym">Ich</name>
    <dbReference type="NCBI Taxonomy" id="5932"/>
    <lineage>
        <taxon>Eukaryota</taxon>
        <taxon>Sar</taxon>
        <taxon>Alveolata</taxon>
        <taxon>Ciliophora</taxon>
        <taxon>Intramacronucleata</taxon>
        <taxon>Oligohymenophorea</taxon>
        <taxon>Hymenostomatida</taxon>
        <taxon>Ophryoglenina</taxon>
        <taxon>Ichthyophthirius</taxon>
    </lineage>
</organism>
<reference evidence="1 2" key="1">
    <citation type="submission" date="2011-07" db="EMBL/GenBank/DDBJ databases">
        <authorList>
            <person name="Coyne R."/>
            <person name="Brami D."/>
            <person name="Johnson J."/>
            <person name="Hostetler J."/>
            <person name="Hannick L."/>
            <person name="Clark T."/>
            <person name="Cassidy-Hanley D."/>
            <person name="Inman J."/>
        </authorList>
    </citation>
    <scope>NUCLEOTIDE SEQUENCE [LARGE SCALE GENOMIC DNA]</scope>
    <source>
        <strain evidence="1 2">G5</strain>
    </source>
</reference>
<dbReference type="OrthoDB" id="191686at2759"/>
<gene>
    <name evidence="1" type="ORF">IMG5_174910</name>
</gene>
<dbReference type="Gene3D" id="1.10.238.10">
    <property type="entry name" value="EF-hand"/>
    <property type="match status" value="1"/>
</dbReference>
<keyword evidence="2" id="KW-1185">Reference proteome</keyword>
<proteinExistence type="predicted"/>
<dbReference type="eggNOG" id="ENOG502SPH3">
    <property type="taxonomic scope" value="Eukaryota"/>
</dbReference>
<evidence type="ECO:0000313" key="1">
    <source>
        <dbReference type="EMBL" id="EGR28452.1"/>
    </source>
</evidence>
<dbReference type="GeneID" id="14904533"/>
<evidence type="ECO:0000313" key="2">
    <source>
        <dbReference type="Proteomes" id="UP000008983"/>
    </source>
</evidence>
<name>G0R245_ICHMU</name>
<dbReference type="InterPro" id="IPR011992">
    <property type="entry name" value="EF-hand-dom_pair"/>
</dbReference>
<evidence type="ECO:0008006" key="3">
    <source>
        <dbReference type="Google" id="ProtNLM"/>
    </source>
</evidence>
<protein>
    <recommendedName>
        <fullName evidence="3">EF-hand domain-containing protein</fullName>
    </recommendedName>
</protein>
<dbReference type="EMBL" id="GL984241">
    <property type="protein sequence ID" value="EGR28452.1"/>
    <property type="molecule type" value="Genomic_DNA"/>
</dbReference>
<sequence length="226" mass="26186">MIKFDIVPYQKFIDDYNNKLKQPSCLPRHMVELCGGWTQETFKQIIQKITKKNTAPLQLWYDSWQSMDVISIKKASLKEVFRLLDSRNIGRIDSCELFSVMLFIAKGDFDLVLSNITIIFGFKNPQNLTSDEFFYFLDSFFRGISKTLIQNNRNEPYDINKRLSAEDIKEIVQKVYGNNISYTGDQFAQQQSLNNIKITQELGTDANIFSISQPLNDIQSYTVLDG</sequence>
<accession>G0R245</accession>
<dbReference type="AlphaFoldDB" id="G0R245"/>